<dbReference type="InterPro" id="IPR037272">
    <property type="entry name" value="SNS_sf"/>
</dbReference>
<evidence type="ECO:0000313" key="8">
    <source>
        <dbReference type="EMBL" id="GAA3526107.1"/>
    </source>
</evidence>
<reference evidence="9" key="1">
    <citation type="journal article" date="2019" name="Int. J. Syst. Evol. Microbiol.">
        <title>The Global Catalogue of Microorganisms (GCM) 10K type strain sequencing project: providing services to taxonomists for standard genome sequencing and annotation.</title>
        <authorList>
            <consortium name="The Broad Institute Genomics Platform"/>
            <consortium name="The Broad Institute Genome Sequencing Center for Infectious Disease"/>
            <person name="Wu L."/>
            <person name="Ma J."/>
        </authorList>
    </citation>
    <scope>NUCLEOTIDE SEQUENCE [LARGE SCALE GENOMIC DNA]</scope>
    <source>
        <strain evidence="9">JCM 17110</strain>
    </source>
</reference>
<dbReference type="PANTHER" id="PTHR42948">
    <property type="entry name" value="TRANSPORTER"/>
    <property type="match status" value="1"/>
</dbReference>
<keyword evidence="3 6" id="KW-0812">Transmembrane</keyword>
<feature type="transmembrane region" description="Helical" evidence="7">
    <location>
        <begin position="241"/>
        <end position="263"/>
    </location>
</feature>
<accession>A0ABP6V0Z2</accession>
<comment type="subcellular location">
    <subcellularLocation>
        <location evidence="1">Membrane</location>
        <topology evidence="1">Multi-pass membrane protein</topology>
    </subcellularLocation>
</comment>
<sequence length="469" mass="50585">MENTRMVAGGDTVAGVSQELKGRPAQLQWSGRLTFILAATGSAVGLGNIWKFPYITGEHGGGAFVLVYLACILVIGLPLLMAEVMIGRRGKQNPANSMANLAREFKVSRHWRLLGWLGVVSGFLILSFYTVVAGWAISYIFISAQGVFDGASGEQVGAHFGQLLADPWALIFWGTLVLMITLLVVARGVKQGLEKAVNAMMPGLFVLLLVLVGYAMTTGYFMQGLNFLFNPDFSKLSGTSILVALGHAFFTLSIAGGGMMTYGSYLPQKVSIAKTAITIGILDTLVALLAGMVIFPLVFANGLEPGSGPGLLFVTLPIAFGQMPFGGLFGMIFFIMLSVAALTSAISLIEPAVAWMTERYRISRFKACLGSGLVMWVLSLGTVFSFNIWERHTLFGKTFFGVLDYLTSGWFLPLGGLFIAIFAGRVMSRKATEEELGKGLGYRLWYYTIRYVSPVAIVVMFLNAIGVIG</sequence>
<feature type="transmembrane region" description="Helical" evidence="7">
    <location>
        <begin position="275"/>
        <end position="299"/>
    </location>
</feature>
<feature type="transmembrane region" description="Helical" evidence="7">
    <location>
        <begin position="319"/>
        <end position="346"/>
    </location>
</feature>
<gene>
    <name evidence="8" type="ORF">GCM10022394_01490</name>
</gene>
<keyword evidence="6" id="KW-0769">Symport</keyword>
<evidence type="ECO:0000256" key="7">
    <source>
        <dbReference type="SAM" id="Phobius"/>
    </source>
</evidence>
<comment type="caution">
    <text evidence="8">The sequence shown here is derived from an EMBL/GenBank/DDBJ whole genome shotgun (WGS) entry which is preliminary data.</text>
</comment>
<evidence type="ECO:0000256" key="6">
    <source>
        <dbReference type="RuleBase" id="RU003732"/>
    </source>
</evidence>
<evidence type="ECO:0000256" key="1">
    <source>
        <dbReference type="ARBA" id="ARBA00004141"/>
    </source>
</evidence>
<dbReference type="Pfam" id="PF00209">
    <property type="entry name" value="SNF"/>
    <property type="match status" value="2"/>
</dbReference>
<evidence type="ECO:0000256" key="4">
    <source>
        <dbReference type="ARBA" id="ARBA00022989"/>
    </source>
</evidence>
<keyword evidence="5 7" id="KW-0472">Membrane</keyword>
<organism evidence="8 9">
    <name type="scientific">Zobellella aerophila</name>
    <dbReference type="NCBI Taxonomy" id="870480"/>
    <lineage>
        <taxon>Bacteria</taxon>
        <taxon>Pseudomonadati</taxon>
        <taxon>Pseudomonadota</taxon>
        <taxon>Gammaproteobacteria</taxon>
        <taxon>Aeromonadales</taxon>
        <taxon>Aeromonadaceae</taxon>
        <taxon>Zobellella</taxon>
    </lineage>
</organism>
<dbReference type="InterPro" id="IPR047218">
    <property type="entry name" value="YocR/YhdH-like"/>
</dbReference>
<feature type="transmembrane region" description="Helical" evidence="7">
    <location>
        <begin position="448"/>
        <end position="468"/>
    </location>
</feature>
<feature type="transmembrane region" description="Helical" evidence="7">
    <location>
        <begin position="170"/>
        <end position="189"/>
    </location>
</feature>
<dbReference type="CDD" id="cd10336">
    <property type="entry name" value="SLC6sbd_Tyt1-Like"/>
    <property type="match status" value="1"/>
</dbReference>
<feature type="transmembrane region" description="Helical" evidence="7">
    <location>
        <begin position="33"/>
        <end position="50"/>
    </location>
</feature>
<dbReference type="EMBL" id="BAABCX010000001">
    <property type="protein sequence ID" value="GAA3526107.1"/>
    <property type="molecule type" value="Genomic_DNA"/>
</dbReference>
<evidence type="ECO:0000256" key="2">
    <source>
        <dbReference type="ARBA" id="ARBA00022448"/>
    </source>
</evidence>
<dbReference type="RefSeq" id="WP_344953635.1">
    <property type="nucleotide sequence ID" value="NZ_BAABCX010000001.1"/>
</dbReference>
<protein>
    <recommendedName>
        <fullName evidence="6">Transporter</fullName>
    </recommendedName>
</protein>
<dbReference type="NCBIfam" id="NF037979">
    <property type="entry name" value="Na_transp"/>
    <property type="match status" value="1"/>
</dbReference>
<evidence type="ECO:0000256" key="5">
    <source>
        <dbReference type="ARBA" id="ARBA00023136"/>
    </source>
</evidence>
<dbReference type="PROSITE" id="PS50267">
    <property type="entry name" value="NA_NEUROTRAN_SYMP_3"/>
    <property type="match status" value="1"/>
</dbReference>
<dbReference type="SUPFAM" id="SSF161070">
    <property type="entry name" value="SNF-like"/>
    <property type="match status" value="1"/>
</dbReference>
<keyword evidence="2 6" id="KW-0813">Transport</keyword>
<dbReference type="Proteomes" id="UP001500795">
    <property type="component" value="Unassembled WGS sequence"/>
</dbReference>
<dbReference type="PROSITE" id="PS00610">
    <property type="entry name" value="NA_NEUROTRAN_SYMP_1"/>
    <property type="match status" value="1"/>
</dbReference>
<dbReference type="PRINTS" id="PR00176">
    <property type="entry name" value="NANEUSMPORT"/>
</dbReference>
<dbReference type="InterPro" id="IPR000175">
    <property type="entry name" value="Na/ntran_symport"/>
</dbReference>
<keyword evidence="9" id="KW-1185">Reference proteome</keyword>
<proteinExistence type="inferred from homology"/>
<feature type="transmembrane region" description="Helical" evidence="7">
    <location>
        <begin position="367"/>
        <end position="389"/>
    </location>
</feature>
<feature type="transmembrane region" description="Helical" evidence="7">
    <location>
        <begin position="409"/>
        <end position="427"/>
    </location>
</feature>
<feature type="transmembrane region" description="Helical" evidence="7">
    <location>
        <begin position="113"/>
        <end position="142"/>
    </location>
</feature>
<evidence type="ECO:0000256" key="3">
    <source>
        <dbReference type="ARBA" id="ARBA00022692"/>
    </source>
</evidence>
<evidence type="ECO:0000313" key="9">
    <source>
        <dbReference type="Proteomes" id="UP001500795"/>
    </source>
</evidence>
<feature type="transmembrane region" description="Helical" evidence="7">
    <location>
        <begin position="62"/>
        <end position="82"/>
    </location>
</feature>
<dbReference type="PANTHER" id="PTHR42948:SF1">
    <property type="entry name" value="TRANSPORTER"/>
    <property type="match status" value="1"/>
</dbReference>
<comment type="similarity">
    <text evidence="6">Belongs to the sodium:neurotransmitter symporter (SNF) (TC 2.A.22) family.</text>
</comment>
<feature type="transmembrane region" description="Helical" evidence="7">
    <location>
        <begin position="201"/>
        <end position="221"/>
    </location>
</feature>
<name>A0ABP6V0Z2_9GAMM</name>
<keyword evidence="4 7" id="KW-1133">Transmembrane helix</keyword>